<keyword evidence="6 10" id="KW-0418">Kinase</keyword>
<dbReference type="InterPro" id="IPR042018">
    <property type="entry name" value="GK1-3_metazoan-type"/>
</dbReference>
<evidence type="ECO:0000256" key="11">
    <source>
        <dbReference type="SAM" id="MobiDB-lite"/>
    </source>
</evidence>
<reference evidence="14" key="2">
    <citation type="submission" date="2024-02" db="EMBL/GenBank/DDBJ databases">
        <title>Comparative genomics of Cryptococcus and Kwoniella reveals pathogenesis evolution and contrasting modes of karyotype evolution via chromosome fusion or intercentromeric recombination.</title>
        <authorList>
            <person name="Coelho M.A."/>
            <person name="David-Palma M."/>
            <person name="Shea T."/>
            <person name="Bowers K."/>
            <person name="McGinley-Smith S."/>
            <person name="Mohammad A.W."/>
            <person name="Gnirke A."/>
            <person name="Yurkov A.M."/>
            <person name="Nowrousian M."/>
            <person name="Sun S."/>
            <person name="Cuomo C.A."/>
            <person name="Heitman J."/>
        </authorList>
    </citation>
    <scope>NUCLEOTIDE SEQUENCE</scope>
    <source>
        <strain evidence="14">CBS 10118</strain>
    </source>
</reference>
<dbReference type="PANTHER" id="PTHR10196">
    <property type="entry name" value="SUGAR KINASE"/>
    <property type="match status" value="1"/>
</dbReference>
<feature type="compositionally biased region" description="Basic and acidic residues" evidence="11">
    <location>
        <begin position="386"/>
        <end position="395"/>
    </location>
</feature>
<evidence type="ECO:0000256" key="3">
    <source>
        <dbReference type="ARBA" id="ARBA00012099"/>
    </source>
</evidence>
<evidence type="ECO:0000256" key="9">
    <source>
        <dbReference type="ARBA" id="ARBA00043149"/>
    </source>
</evidence>
<evidence type="ECO:0000259" key="13">
    <source>
        <dbReference type="Pfam" id="PF02782"/>
    </source>
</evidence>
<dbReference type="EC" id="2.7.1.30" evidence="3"/>
<proteinExistence type="inferred from homology"/>
<feature type="domain" description="Carbohydrate kinase FGGY N-terminal" evidence="12">
    <location>
        <begin position="408"/>
        <end position="548"/>
    </location>
</feature>
<feature type="domain" description="Carbohydrate kinase FGGY C-terminal" evidence="13">
    <location>
        <begin position="557"/>
        <end position="748"/>
    </location>
</feature>
<evidence type="ECO:0000256" key="8">
    <source>
        <dbReference type="ARBA" id="ARBA00022840"/>
    </source>
</evidence>
<dbReference type="AlphaFoldDB" id="A0AAJ8MBD8"/>
<accession>A0AAJ8MBD8</accession>
<keyword evidence="15" id="KW-1185">Reference proteome</keyword>
<feature type="region of interest" description="Disordered" evidence="11">
    <location>
        <begin position="1"/>
        <end position="172"/>
    </location>
</feature>
<reference evidence="14" key="1">
    <citation type="submission" date="2013-07" db="EMBL/GenBank/DDBJ databases">
        <authorList>
            <consortium name="The Broad Institute Genome Sequencing Platform"/>
            <person name="Cuomo C."/>
            <person name="Litvintseva A."/>
            <person name="Chen Y."/>
            <person name="Heitman J."/>
            <person name="Sun S."/>
            <person name="Springer D."/>
            <person name="Dromer F."/>
            <person name="Young S.K."/>
            <person name="Zeng Q."/>
            <person name="Gargeya S."/>
            <person name="Fitzgerald M."/>
            <person name="Abouelleil A."/>
            <person name="Alvarado L."/>
            <person name="Berlin A.M."/>
            <person name="Chapman S.B."/>
            <person name="Dewar J."/>
            <person name="Goldberg J."/>
            <person name="Griggs A."/>
            <person name="Gujja S."/>
            <person name="Hansen M."/>
            <person name="Howarth C."/>
            <person name="Imamovic A."/>
            <person name="Larimer J."/>
            <person name="McCowan C."/>
            <person name="Murphy C."/>
            <person name="Pearson M."/>
            <person name="Priest M."/>
            <person name="Roberts A."/>
            <person name="Saif S."/>
            <person name="Shea T."/>
            <person name="Sykes S."/>
            <person name="Wortman J."/>
            <person name="Nusbaum C."/>
            <person name="Birren B."/>
        </authorList>
    </citation>
    <scope>NUCLEOTIDE SEQUENCE</scope>
    <source>
        <strain evidence="14">CBS 10118</strain>
    </source>
</reference>
<feature type="domain" description="Carbohydrate kinase FGGY N-terminal" evidence="12">
    <location>
        <begin position="200"/>
        <end position="318"/>
    </location>
</feature>
<evidence type="ECO:0000256" key="7">
    <source>
        <dbReference type="ARBA" id="ARBA00022798"/>
    </source>
</evidence>
<name>A0AAJ8MBD8_9TREE</name>
<comment type="pathway">
    <text evidence="1">Polyol metabolism; glycerol degradation via glycerol kinase pathway; sn-glycerol 3-phosphate from glycerol: step 1/1.</text>
</comment>
<dbReference type="InterPro" id="IPR018483">
    <property type="entry name" value="Carb_kinase_FGGY_CS"/>
</dbReference>
<feature type="compositionally biased region" description="Polar residues" evidence="11">
    <location>
        <begin position="37"/>
        <end position="51"/>
    </location>
</feature>
<dbReference type="GO" id="GO:0005739">
    <property type="term" value="C:mitochondrion"/>
    <property type="evidence" value="ECO:0007669"/>
    <property type="project" value="TreeGrafter"/>
</dbReference>
<evidence type="ECO:0000256" key="5">
    <source>
        <dbReference type="ARBA" id="ARBA00022741"/>
    </source>
</evidence>
<evidence type="ECO:0000313" key="15">
    <source>
        <dbReference type="Proteomes" id="UP000092730"/>
    </source>
</evidence>
<gene>
    <name evidence="14" type="ORF">I302_106724</name>
</gene>
<dbReference type="InterPro" id="IPR043129">
    <property type="entry name" value="ATPase_NBD"/>
</dbReference>
<dbReference type="GO" id="GO:0046167">
    <property type="term" value="P:glycerol-3-phosphate biosynthetic process"/>
    <property type="evidence" value="ECO:0007669"/>
    <property type="project" value="TreeGrafter"/>
</dbReference>
<dbReference type="FunFam" id="3.30.420.40:FF:000108">
    <property type="entry name" value="Glycerol kinase, glycosomal"/>
    <property type="match status" value="1"/>
</dbReference>
<evidence type="ECO:0000256" key="1">
    <source>
        <dbReference type="ARBA" id="ARBA00005190"/>
    </source>
</evidence>
<dbReference type="GO" id="GO:0006071">
    <property type="term" value="P:glycerol metabolic process"/>
    <property type="evidence" value="ECO:0007669"/>
    <property type="project" value="UniProtKB-KW"/>
</dbReference>
<feature type="compositionally biased region" description="Gly residues" evidence="11">
    <location>
        <begin position="20"/>
        <end position="31"/>
    </location>
</feature>
<feature type="compositionally biased region" description="Gly residues" evidence="11">
    <location>
        <begin position="110"/>
        <end position="122"/>
    </location>
</feature>
<dbReference type="PROSITE" id="PS00445">
    <property type="entry name" value="FGGY_KINASES_2"/>
    <property type="match status" value="1"/>
</dbReference>
<dbReference type="Pfam" id="PF02782">
    <property type="entry name" value="FGGY_C"/>
    <property type="match status" value="1"/>
</dbReference>
<feature type="compositionally biased region" description="Low complexity" evidence="11">
    <location>
        <begin position="123"/>
        <end position="134"/>
    </location>
</feature>
<sequence>MSRTPNVDLQMSSMKHPSPLGGGFGSSGGPGSFTPVFETSPQVSPANSRRPSISAAAGVQAPVPRRLSEVASGRPSFSQQAPPQHPQMQHQVSYFSGGGGHPPPTPGGNYVQGGGGSGGYSGGASLSRRGSTASHMSSGPRPIQRADYSGPNTPSLLSRAGSPTLPLGNEHTTAPRAYFEGAGGFSGMDGNRELRQGQFIGSLDCGTTSTRFIIFDKRAKIIAEHQTEFEQILPHAGWHEHDPEALVDAMTECINKAIEKLEWMGWSRKSIKGIGITNQRETTVCWSRSTGKPLCNAIVWDDSRTLGVVREYEKKLAEEGLDIDDEEEDLKGVPEDVEIGTGGEDAAFGEKGDVVVETEDGGESKVQGEKDGLVEKVGEKLENLGLAQKKEETKKPQANGNANVHGHKKRKGKEGIVDVTGIPLSTYFSAIKLRWMLDHQRQVHEAHENDDLMFGTVDTWLVYALTGREQGGLHIMDVTNASRTLLISLKTLQWHPPLLRFFGIRPSVLPKIVSSSEIYGTIHESIGTPLTSVPIAGIVGDQQAALVGNKCLRKGEAKCTYGTGAFVLFNTGEECVRSNYGLISTVAFQAGPDAKPVYALEGSIAVAGSAIKWLRDQMNLIEESSDMDILAGSVADTGGVYFVTAFSGLLAPYWDREASGTIIGLTSYTTSAHIARATLEAVCYQTRAVLDVIEKESETKLETLKVDGGVTNSDLAMQLQANIGGFNVARPAMRESTALGSALLAANALKLFGWDLSKPETLADVNTAGVHVFESELEEKERKKAIRGWERAVSRAGKWHEEGDEEEEEERYEEERGLSRLPSRQH</sequence>
<feature type="compositionally biased region" description="Low complexity" evidence="11">
    <location>
        <begin position="79"/>
        <end position="91"/>
    </location>
</feature>
<evidence type="ECO:0000256" key="10">
    <source>
        <dbReference type="RuleBase" id="RU003733"/>
    </source>
</evidence>
<dbReference type="SUPFAM" id="SSF53067">
    <property type="entry name" value="Actin-like ATPase domain"/>
    <property type="match status" value="3"/>
</dbReference>
<dbReference type="InterPro" id="IPR018485">
    <property type="entry name" value="FGGY_C"/>
</dbReference>
<dbReference type="KEGG" id="kbi:30210411"/>
<evidence type="ECO:0000256" key="6">
    <source>
        <dbReference type="ARBA" id="ARBA00022777"/>
    </source>
</evidence>
<evidence type="ECO:0000256" key="2">
    <source>
        <dbReference type="ARBA" id="ARBA00009156"/>
    </source>
</evidence>
<dbReference type="GO" id="GO:0006641">
    <property type="term" value="P:triglyceride metabolic process"/>
    <property type="evidence" value="ECO:0007669"/>
    <property type="project" value="TreeGrafter"/>
</dbReference>
<dbReference type="InterPro" id="IPR018484">
    <property type="entry name" value="FGGY_N"/>
</dbReference>
<protein>
    <recommendedName>
        <fullName evidence="3">glycerol kinase</fullName>
        <ecNumber evidence="3">2.7.1.30</ecNumber>
    </recommendedName>
    <alternativeName>
        <fullName evidence="9">ATP:glycerol 3-phosphotransferase</fullName>
    </alternativeName>
</protein>
<dbReference type="RefSeq" id="XP_065726396.1">
    <property type="nucleotide sequence ID" value="XM_065870324.1"/>
</dbReference>
<dbReference type="PANTHER" id="PTHR10196:SF69">
    <property type="entry name" value="GLYCEROL KINASE"/>
    <property type="match status" value="1"/>
</dbReference>
<dbReference type="CDD" id="cd07792">
    <property type="entry name" value="ASKHA_NBD_FGGY_GK1-3-like"/>
    <property type="match status" value="1"/>
</dbReference>
<comment type="similarity">
    <text evidence="2 10">Belongs to the FGGY kinase family.</text>
</comment>
<evidence type="ECO:0000313" key="14">
    <source>
        <dbReference type="EMBL" id="WVW84690.1"/>
    </source>
</evidence>
<feature type="region of interest" description="Disordered" evidence="11">
    <location>
        <begin position="386"/>
        <end position="412"/>
    </location>
</feature>
<dbReference type="PROSITE" id="PS00933">
    <property type="entry name" value="FGGY_KINASES_1"/>
    <property type="match status" value="1"/>
</dbReference>
<organism evidence="14 15">
    <name type="scientific">Kwoniella bestiolae CBS 10118</name>
    <dbReference type="NCBI Taxonomy" id="1296100"/>
    <lineage>
        <taxon>Eukaryota</taxon>
        <taxon>Fungi</taxon>
        <taxon>Dikarya</taxon>
        <taxon>Basidiomycota</taxon>
        <taxon>Agaricomycotina</taxon>
        <taxon>Tremellomycetes</taxon>
        <taxon>Tremellales</taxon>
        <taxon>Cryptococcaceae</taxon>
        <taxon>Kwoniella</taxon>
    </lineage>
</organism>
<keyword evidence="4 10" id="KW-0808">Transferase</keyword>
<dbReference type="Gene3D" id="3.30.420.40">
    <property type="match status" value="2"/>
</dbReference>
<evidence type="ECO:0000256" key="4">
    <source>
        <dbReference type="ARBA" id="ARBA00022679"/>
    </source>
</evidence>
<keyword evidence="8" id="KW-0067">ATP-binding</keyword>
<feature type="region of interest" description="Disordered" evidence="11">
    <location>
        <begin position="793"/>
        <end position="826"/>
    </location>
</feature>
<dbReference type="EMBL" id="CP144545">
    <property type="protein sequence ID" value="WVW84690.1"/>
    <property type="molecule type" value="Genomic_DNA"/>
</dbReference>
<dbReference type="Pfam" id="PF00370">
    <property type="entry name" value="FGGY_N"/>
    <property type="match status" value="2"/>
</dbReference>
<feature type="compositionally biased region" description="Polar residues" evidence="11">
    <location>
        <begin position="1"/>
        <end position="15"/>
    </location>
</feature>
<feature type="compositionally biased region" description="Acidic residues" evidence="11">
    <location>
        <begin position="802"/>
        <end position="812"/>
    </location>
</feature>
<keyword evidence="7" id="KW-0319">Glycerol metabolism</keyword>
<dbReference type="GO" id="GO:0005524">
    <property type="term" value="F:ATP binding"/>
    <property type="evidence" value="ECO:0007669"/>
    <property type="project" value="UniProtKB-KW"/>
</dbReference>
<dbReference type="Proteomes" id="UP000092730">
    <property type="component" value="Chromosome 5"/>
</dbReference>
<evidence type="ECO:0000259" key="12">
    <source>
        <dbReference type="Pfam" id="PF00370"/>
    </source>
</evidence>
<dbReference type="GeneID" id="30210411"/>
<dbReference type="GO" id="GO:0004370">
    <property type="term" value="F:glycerol kinase activity"/>
    <property type="evidence" value="ECO:0007669"/>
    <property type="project" value="UniProtKB-EC"/>
</dbReference>
<keyword evidence="5" id="KW-0547">Nucleotide-binding</keyword>